<dbReference type="Proteomes" id="UP001303473">
    <property type="component" value="Unassembled WGS sequence"/>
</dbReference>
<feature type="region of interest" description="Disordered" evidence="1">
    <location>
        <begin position="490"/>
        <end position="515"/>
    </location>
</feature>
<feature type="compositionally biased region" description="Basic and acidic residues" evidence="1">
    <location>
        <begin position="204"/>
        <end position="223"/>
    </location>
</feature>
<feature type="region of interest" description="Disordered" evidence="1">
    <location>
        <begin position="531"/>
        <end position="561"/>
    </location>
</feature>
<feature type="compositionally biased region" description="Low complexity" evidence="1">
    <location>
        <begin position="1067"/>
        <end position="1092"/>
    </location>
</feature>
<feature type="compositionally biased region" description="Basic and acidic residues" evidence="1">
    <location>
        <begin position="310"/>
        <end position="326"/>
    </location>
</feature>
<feature type="region of interest" description="Disordered" evidence="1">
    <location>
        <begin position="1"/>
        <end position="223"/>
    </location>
</feature>
<feature type="compositionally biased region" description="Basic and acidic residues" evidence="1">
    <location>
        <begin position="859"/>
        <end position="871"/>
    </location>
</feature>
<feature type="region of interest" description="Disordered" evidence="1">
    <location>
        <begin position="717"/>
        <end position="901"/>
    </location>
</feature>
<feature type="region of interest" description="Disordered" evidence="1">
    <location>
        <begin position="576"/>
        <end position="624"/>
    </location>
</feature>
<evidence type="ECO:0000313" key="3">
    <source>
        <dbReference type="Proteomes" id="UP001303473"/>
    </source>
</evidence>
<feature type="compositionally biased region" description="Polar residues" evidence="1">
    <location>
        <begin position="248"/>
        <end position="257"/>
    </location>
</feature>
<feature type="region of interest" description="Disordered" evidence="1">
    <location>
        <begin position="236"/>
        <end position="326"/>
    </location>
</feature>
<sequence length="1092" mass="115433">MDPFPGAYPDEMATPEERTQPQIQQEHYHNKLQKRDDPRGHAHTDSGVGLTEPNTVHGVLKDNDTNRRSHYSEAVGGGMYERENERYNNRPQHALPIIDETTTRPPAHKPAGEQGAAQKSEVPGDQTKDDTTNPPYWGSLPKTSMGGIYNTVTGHGSANDDHDQHHHMPQKDKSASGEDGSAHVPGTSWYPGGGVYNAVQGHGSNDEHMKQHHDHNASHDDAGKRDAALAGAAPLGVAHGKPHDLTATGPSDSQTTSHTRDNVAHSRAPLEQSNQEASEKYSDVFAPLDRDSSAPLDTYTGTSRSIPLASKRDDTANPISHDKPDHEGLHRAAAAGAGIGGGIAASKLYDRHQKEKENTPVDQHTQKAGTGVLHKRRPEDDVAAAHRHDKHSTGDGVNRKDKVLGAVMPTSHKHEDKAAPAEHDRHATKQNTEGASAKDKVAGALLGPAYYDHKHGTSEAPVEKAHEDDHNKPGIKDKILGIFGVGQHKDEKDEPIKEDKHHEHHKHDDSHKKEAAAGALGATGAYGAMHHHRDEKNEQVQPVQHDKHDKHHEHDNSHKKEAAAGALGAAGVYGAMHHHKDEKDRAAERLQEPKAASQTVPTASERITENPALHPSTVSQSQKQYEIMSHSRANPAIAGAETGAGLGATHQPSSTLSSTPQHDQTSHFRAGPAIAGTGAGAAAGLGAYELAHKHDNAPKDATGAPAFPHTSPVVGNMNALENPRAPPRTPAAATTSRTAAPVPAPESSKFSNTLSTAAPAGAVAATAAGAAHTQHRHEQSGQYNKLADGTPSGVKTESSATQSHQTGPTISAAAAGAATAGAAAAHRHETPKHETSKKSSDSGPYNLLASGTPSGVRIKPKEDMHRFHKSETNTGAYASSRQRHGNNDPYNHLADGTPSGVKVDTNTPYAYATHAKGANTSIFGGLKDNRVGENTARQNPSGVVSVPLTSRPKADKSNVADRLGEPPMGTSPTSQEVRERSAPESQSHGQREPEEQKLTTFPAIQSANRGPEYLPAYYSASAPRSSGPSEETPRSFDYSGGVSHSSRHTGEATGIQEPTAATMRNEALAAASGAWKASAGPSSGAHPGGSRA</sequence>
<feature type="compositionally biased region" description="Low complexity" evidence="1">
    <location>
        <begin position="1012"/>
        <end position="1030"/>
    </location>
</feature>
<feature type="region of interest" description="Disordered" evidence="1">
    <location>
        <begin position="929"/>
        <end position="1092"/>
    </location>
</feature>
<feature type="compositionally biased region" description="Basic and acidic residues" evidence="1">
    <location>
        <begin position="277"/>
        <end position="292"/>
    </location>
</feature>
<protein>
    <submittedName>
        <fullName evidence="2">Uncharacterized protein</fullName>
    </submittedName>
</protein>
<keyword evidence="3" id="KW-1185">Reference proteome</keyword>
<feature type="compositionally biased region" description="Low complexity" evidence="1">
    <location>
        <begin position="756"/>
        <end position="771"/>
    </location>
</feature>
<comment type="caution">
    <text evidence="2">The sequence shown here is derived from an EMBL/GenBank/DDBJ whole genome shotgun (WGS) entry which is preliminary data.</text>
</comment>
<feature type="compositionally biased region" description="Basic and acidic residues" evidence="1">
    <location>
        <begin position="952"/>
        <end position="964"/>
    </location>
</feature>
<feature type="compositionally biased region" description="Basic and acidic residues" evidence="1">
    <location>
        <begin position="158"/>
        <end position="176"/>
    </location>
</feature>
<evidence type="ECO:0000256" key="1">
    <source>
        <dbReference type="SAM" id="MobiDB-lite"/>
    </source>
</evidence>
<feature type="compositionally biased region" description="Basic and acidic residues" evidence="1">
    <location>
        <begin position="59"/>
        <end position="71"/>
    </location>
</feature>
<feature type="compositionally biased region" description="Basic and acidic residues" evidence="1">
    <location>
        <begin position="532"/>
        <end position="561"/>
    </location>
</feature>
<evidence type="ECO:0000313" key="2">
    <source>
        <dbReference type="EMBL" id="KAK3936709.1"/>
    </source>
</evidence>
<feature type="compositionally biased region" description="Polar residues" evidence="1">
    <location>
        <begin position="998"/>
        <end position="1008"/>
    </location>
</feature>
<accession>A0AAN6S173</accession>
<feature type="compositionally biased region" description="Basic and acidic residues" evidence="1">
    <location>
        <begin position="579"/>
        <end position="592"/>
    </location>
</feature>
<gene>
    <name evidence="2" type="ORF">QBC46DRAFT_394411</name>
</gene>
<feature type="compositionally biased region" description="Polar residues" evidence="1">
    <location>
        <begin position="793"/>
        <end position="809"/>
    </location>
</feature>
<feature type="compositionally biased region" description="Basic and acidic residues" evidence="1">
    <location>
        <begin position="377"/>
        <end position="403"/>
    </location>
</feature>
<feature type="compositionally biased region" description="Basic and acidic residues" evidence="1">
    <location>
        <begin position="26"/>
        <end position="44"/>
    </location>
</feature>
<organism evidence="2 3">
    <name type="scientific">Diplogelasinospora grovesii</name>
    <dbReference type="NCBI Taxonomy" id="303347"/>
    <lineage>
        <taxon>Eukaryota</taxon>
        <taxon>Fungi</taxon>
        <taxon>Dikarya</taxon>
        <taxon>Ascomycota</taxon>
        <taxon>Pezizomycotina</taxon>
        <taxon>Sordariomycetes</taxon>
        <taxon>Sordariomycetidae</taxon>
        <taxon>Sordariales</taxon>
        <taxon>Diplogelasinosporaceae</taxon>
        <taxon>Diplogelasinospora</taxon>
    </lineage>
</organism>
<feature type="compositionally biased region" description="Low complexity" evidence="1">
    <location>
        <begin position="812"/>
        <end position="824"/>
    </location>
</feature>
<feature type="compositionally biased region" description="Low complexity" evidence="1">
    <location>
        <begin position="730"/>
        <end position="741"/>
    </location>
</feature>
<feature type="region of interest" description="Disordered" evidence="1">
    <location>
        <begin position="353"/>
        <end position="476"/>
    </location>
</feature>
<name>A0AAN6S173_9PEZI</name>
<reference evidence="3" key="1">
    <citation type="journal article" date="2023" name="Mol. Phylogenet. Evol.">
        <title>Genome-scale phylogeny and comparative genomics of the fungal order Sordariales.</title>
        <authorList>
            <person name="Hensen N."/>
            <person name="Bonometti L."/>
            <person name="Westerberg I."/>
            <person name="Brannstrom I.O."/>
            <person name="Guillou S."/>
            <person name="Cros-Aarteil S."/>
            <person name="Calhoun S."/>
            <person name="Haridas S."/>
            <person name="Kuo A."/>
            <person name="Mondo S."/>
            <person name="Pangilinan J."/>
            <person name="Riley R."/>
            <person name="LaButti K."/>
            <person name="Andreopoulos B."/>
            <person name="Lipzen A."/>
            <person name="Chen C."/>
            <person name="Yan M."/>
            <person name="Daum C."/>
            <person name="Ng V."/>
            <person name="Clum A."/>
            <person name="Steindorff A."/>
            <person name="Ohm R.A."/>
            <person name="Martin F."/>
            <person name="Silar P."/>
            <person name="Natvig D.O."/>
            <person name="Lalanne C."/>
            <person name="Gautier V."/>
            <person name="Ament-Velasquez S.L."/>
            <person name="Kruys A."/>
            <person name="Hutchinson M.I."/>
            <person name="Powell A.J."/>
            <person name="Barry K."/>
            <person name="Miller A.N."/>
            <person name="Grigoriev I.V."/>
            <person name="Debuchy R."/>
            <person name="Gladieux P."/>
            <person name="Hiltunen Thoren M."/>
            <person name="Johannesson H."/>
        </authorList>
    </citation>
    <scope>NUCLEOTIDE SEQUENCE [LARGE SCALE GENOMIC DNA]</scope>
    <source>
        <strain evidence="3">CBS 340.73</strain>
    </source>
</reference>
<feature type="compositionally biased region" description="Basic and acidic residues" evidence="1">
    <location>
        <begin position="412"/>
        <end position="427"/>
    </location>
</feature>
<dbReference type="AlphaFoldDB" id="A0AAN6S173"/>
<feature type="compositionally biased region" description="Basic and acidic residues" evidence="1">
    <location>
        <begin position="826"/>
        <end position="840"/>
    </location>
</feature>
<proteinExistence type="predicted"/>
<feature type="compositionally biased region" description="Polar residues" evidence="1">
    <location>
        <begin position="650"/>
        <end position="663"/>
    </location>
</feature>
<feature type="region of interest" description="Disordered" evidence="1">
    <location>
        <begin position="642"/>
        <end position="666"/>
    </location>
</feature>
<dbReference type="EMBL" id="MU853875">
    <property type="protein sequence ID" value="KAK3936709.1"/>
    <property type="molecule type" value="Genomic_DNA"/>
</dbReference>
<feature type="compositionally biased region" description="Basic and acidic residues" evidence="1">
    <location>
        <begin position="451"/>
        <end position="476"/>
    </location>
</feature>